<feature type="region of interest" description="Disordered" evidence="1">
    <location>
        <begin position="43"/>
        <end position="127"/>
    </location>
</feature>
<gene>
    <name evidence="2" type="ORF">AVDCRST_MAG11-832</name>
</gene>
<feature type="compositionally biased region" description="Low complexity" evidence="1">
    <location>
        <begin position="115"/>
        <end position="127"/>
    </location>
</feature>
<dbReference type="EMBL" id="CADCTU010000174">
    <property type="protein sequence ID" value="CAA9301052.1"/>
    <property type="molecule type" value="Genomic_DNA"/>
</dbReference>
<feature type="non-terminal residue" evidence="2">
    <location>
        <position position="227"/>
    </location>
</feature>
<sequence>VQAGRGAKHHDDAPADRTPVPGVRDPVPLAVRGLDQLVRRQTHRLPRARRGHPATALPRPHVQPVRLLRRRARLHRGSRRHADAQGARVERAHAGDHAGGGERVGEVRGRGQGRGVAVHGGPARGRPAAARRLVLRRRGGHRGGALLPAQGRVGVRAVARELRRGAPGRARRAHLPGGRAVAPRRRRAEGDRVAQPRPRRDHRPRLAAVGARRRAPAARLPAGVVRV</sequence>
<name>A0A6J4KB00_9BACT</name>
<feature type="compositionally biased region" description="Basic residues" evidence="1">
    <location>
        <begin position="67"/>
        <end position="79"/>
    </location>
</feature>
<dbReference type="AlphaFoldDB" id="A0A6J4KB00"/>
<feature type="compositionally biased region" description="Basic residues" evidence="1">
    <location>
        <begin position="43"/>
        <end position="52"/>
    </location>
</feature>
<evidence type="ECO:0000256" key="1">
    <source>
        <dbReference type="SAM" id="MobiDB-lite"/>
    </source>
</evidence>
<organism evidence="2">
    <name type="scientific">uncultured Gemmatimonadaceae bacterium</name>
    <dbReference type="NCBI Taxonomy" id="246130"/>
    <lineage>
        <taxon>Bacteria</taxon>
        <taxon>Pseudomonadati</taxon>
        <taxon>Gemmatimonadota</taxon>
        <taxon>Gemmatimonadia</taxon>
        <taxon>Gemmatimonadales</taxon>
        <taxon>Gemmatimonadaceae</taxon>
        <taxon>environmental samples</taxon>
    </lineage>
</organism>
<evidence type="ECO:0000313" key="2">
    <source>
        <dbReference type="EMBL" id="CAA9301052.1"/>
    </source>
</evidence>
<feature type="compositionally biased region" description="Basic and acidic residues" evidence="1">
    <location>
        <begin position="80"/>
        <end position="109"/>
    </location>
</feature>
<feature type="compositionally biased region" description="Basic residues" evidence="1">
    <location>
        <begin position="197"/>
        <end position="214"/>
    </location>
</feature>
<feature type="region of interest" description="Disordered" evidence="1">
    <location>
        <begin position="164"/>
        <end position="214"/>
    </location>
</feature>
<feature type="non-terminal residue" evidence="2">
    <location>
        <position position="1"/>
    </location>
</feature>
<reference evidence="2" key="1">
    <citation type="submission" date="2020-02" db="EMBL/GenBank/DDBJ databases">
        <authorList>
            <person name="Meier V. D."/>
        </authorList>
    </citation>
    <scope>NUCLEOTIDE SEQUENCE</scope>
    <source>
        <strain evidence="2">AVDCRST_MAG11</strain>
    </source>
</reference>
<proteinExistence type="predicted"/>
<protein>
    <submittedName>
        <fullName evidence="2">Uncharacterized protein</fullName>
    </submittedName>
</protein>
<feature type="region of interest" description="Disordered" evidence="1">
    <location>
        <begin position="1"/>
        <end position="27"/>
    </location>
</feature>
<accession>A0A6J4KB00</accession>